<dbReference type="InterPro" id="IPR003673">
    <property type="entry name" value="CoA-Trfase_fam_III"/>
</dbReference>
<evidence type="ECO:0000313" key="4">
    <source>
        <dbReference type="Proteomes" id="UP001601992"/>
    </source>
</evidence>
<dbReference type="InterPro" id="IPR023606">
    <property type="entry name" value="CoA-Trfase_III_dom_1_sf"/>
</dbReference>
<dbReference type="InterPro" id="IPR050483">
    <property type="entry name" value="CoA-transferase_III_domain"/>
</dbReference>
<feature type="compositionally biased region" description="Polar residues" evidence="2">
    <location>
        <begin position="1"/>
        <end position="17"/>
    </location>
</feature>
<dbReference type="GO" id="GO:0016740">
    <property type="term" value="F:transferase activity"/>
    <property type="evidence" value="ECO:0007669"/>
    <property type="project" value="UniProtKB-KW"/>
</dbReference>
<organism evidence="3 4">
    <name type="scientific">Nocardia jiangxiensis</name>
    <dbReference type="NCBI Taxonomy" id="282685"/>
    <lineage>
        <taxon>Bacteria</taxon>
        <taxon>Bacillati</taxon>
        <taxon>Actinomycetota</taxon>
        <taxon>Actinomycetes</taxon>
        <taxon>Mycobacteriales</taxon>
        <taxon>Nocardiaceae</taxon>
        <taxon>Nocardia</taxon>
    </lineage>
</organism>
<keyword evidence="4" id="KW-1185">Reference proteome</keyword>
<evidence type="ECO:0000256" key="2">
    <source>
        <dbReference type="SAM" id="MobiDB-lite"/>
    </source>
</evidence>
<feature type="region of interest" description="Disordered" evidence="2">
    <location>
        <begin position="1"/>
        <end position="31"/>
    </location>
</feature>
<dbReference type="Gene3D" id="3.40.50.10540">
    <property type="entry name" value="Crotonobetainyl-coa:carnitine coa-transferase, domain 1"/>
    <property type="match status" value="1"/>
</dbReference>
<comment type="caution">
    <text evidence="3">The sequence shown here is derived from an EMBL/GenBank/DDBJ whole genome shotgun (WGS) entry which is preliminary data.</text>
</comment>
<keyword evidence="1 3" id="KW-0808">Transferase</keyword>
<sequence length="279" mass="29238">MSSKGNAFEQVSGQSFVSGPPDARPQTPGGYADPLVAMHGVIATLGALRHRRNGGGGQLVEVCQTEVAMTACPEPVIAHSMTGEIRQRVGNRRAEAAPQGVYSAADGWIALSARADADWAALGEALGNPDWIRNQAFATSASHAAEHDRIDSLISGATARHEGDFLAKILSGNGVPAAKVAGGADYLGDPQLQHRKYYETLDHPDAGTDRYQGWPMRFSVGPDQSHRSGTPTLGQHNREILAGELGLGEGELSALEQAGIIGTVPIGLGIPAPIVTEKR</sequence>
<dbReference type="EMBL" id="JBIAQY010000018">
    <property type="protein sequence ID" value="MFF3573392.1"/>
    <property type="molecule type" value="Genomic_DNA"/>
</dbReference>
<reference evidence="3 4" key="1">
    <citation type="submission" date="2024-10" db="EMBL/GenBank/DDBJ databases">
        <title>The Natural Products Discovery Center: Release of the First 8490 Sequenced Strains for Exploring Actinobacteria Biosynthetic Diversity.</title>
        <authorList>
            <person name="Kalkreuter E."/>
            <person name="Kautsar S.A."/>
            <person name="Yang D."/>
            <person name="Bader C.D."/>
            <person name="Teijaro C.N."/>
            <person name="Fluegel L."/>
            <person name="Davis C.M."/>
            <person name="Simpson J.R."/>
            <person name="Lauterbach L."/>
            <person name="Steele A.D."/>
            <person name="Gui C."/>
            <person name="Meng S."/>
            <person name="Li G."/>
            <person name="Viehrig K."/>
            <person name="Ye F."/>
            <person name="Su P."/>
            <person name="Kiefer A.F."/>
            <person name="Nichols A."/>
            <person name="Cepeda A.J."/>
            <person name="Yan W."/>
            <person name="Fan B."/>
            <person name="Jiang Y."/>
            <person name="Adhikari A."/>
            <person name="Zheng C.-J."/>
            <person name="Schuster L."/>
            <person name="Cowan T.M."/>
            <person name="Smanski M.J."/>
            <person name="Chevrette M.G."/>
            <person name="De Carvalho L.P.S."/>
            <person name="Shen B."/>
        </authorList>
    </citation>
    <scope>NUCLEOTIDE SEQUENCE [LARGE SCALE GENOMIC DNA]</scope>
    <source>
        <strain evidence="3 4">NPDC002593</strain>
    </source>
</reference>
<dbReference type="RefSeq" id="WP_387406384.1">
    <property type="nucleotide sequence ID" value="NZ_JBIAQY010000018.1"/>
</dbReference>
<dbReference type="Pfam" id="PF02515">
    <property type="entry name" value="CoA_transf_3"/>
    <property type="match status" value="1"/>
</dbReference>
<dbReference type="Proteomes" id="UP001601992">
    <property type="component" value="Unassembled WGS sequence"/>
</dbReference>
<protein>
    <submittedName>
        <fullName evidence="3">CoA transferase</fullName>
    </submittedName>
</protein>
<accession>A0ABW6SAS3</accession>
<name>A0ABW6SAS3_9NOCA</name>
<dbReference type="PANTHER" id="PTHR48207:SF4">
    <property type="entry name" value="BLL6097 PROTEIN"/>
    <property type="match status" value="1"/>
</dbReference>
<gene>
    <name evidence="3" type="ORF">ACFYXQ_37095</name>
</gene>
<evidence type="ECO:0000313" key="3">
    <source>
        <dbReference type="EMBL" id="MFF3573392.1"/>
    </source>
</evidence>
<dbReference type="SUPFAM" id="SSF89796">
    <property type="entry name" value="CoA-transferase family III (CaiB/BaiF)"/>
    <property type="match status" value="1"/>
</dbReference>
<dbReference type="Gene3D" id="3.30.1540.10">
    <property type="entry name" value="formyl-coa transferase, domain 3"/>
    <property type="match status" value="1"/>
</dbReference>
<dbReference type="PANTHER" id="PTHR48207">
    <property type="entry name" value="SUCCINATE--HYDROXYMETHYLGLUTARATE COA-TRANSFERASE"/>
    <property type="match status" value="1"/>
</dbReference>
<proteinExistence type="predicted"/>
<dbReference type="InterPro" id="IPR044855">
    <property type="entry name" value="CoA-Trfase_III_dom3_sf"/>
</dbReference>
<evidence type="ECO:0000256" key="1">
    <source>
        <dbReference type="ARBA" id="ARBA00022679"/>
    </source>
</evidence>